<evidence type="ECO:0000313" key="1">
    <source>
        <dbReference type="EMBL" id="MFD2592805.1"/>
    </source>
</evidence>
<dbReference type="Proteomes" id="UP001597459">
    <property type="component" value="Unassembled WGS sequence"/>
</dbReference>
<keyword evidence="2" id="KW-1185">Reference proteome</keyword>
<dbReference type="SUPFAM" id="SSF51206">
    <property type="entry name" value="cAMP-binding domain-like"/>
    <property type="match status" value="1"/>
</dbReference>
<dbReference type="RefSeq" id="WP_378254931.1">
    <property type="nucleotide sequence ID" value="NZ_JBHSJV010000001.1"/>
</dbReference>
<reference evidence="2" key="1">
    <citation type="journal article" date="2019" name="Int. J. Syst. Evol. Microbiol.">
        <title>The Global Catalogue of Microorganisms (GCM) 10K type strain sequencing project: providing services to taxonomists for standard genome sequencing and annotation.</title>
        <authorList>
            <consortium name="The Broad Institute Genomics Platform"/>
            <consortium name="The Broad Institute Genome Sequencing Center for Infectious Disease"/>
            <person name="Wu L."/>
            <person name="Ma J."/>
        </authorList>
    </citation>
    <scope>NUCLEOTIDE SEQUENCE [LARGE SCALE GENOMIC DNA]</scope>
    <source>
        <strain evidence="2">KCTC 42423</strain>
    </source>
</reference>
<name>A0ABW5NB33_9FLAO</name>
<comment type="caution">
    <text evidence="1">The sequence shown here is derived from an EMBL/GenBank/DDBJ whole genome shotgun (WGS) entry which is preliminary data.</text>
</comment>
<organism evidence="1 2">
    <name type="scientific">Aquimarina hainanensis</name>
    <dbReference type="NCBI Taxonomy" id="1578017"/>
    <lineage>
        <taxon>Bacteria</taxon>
        <taxon>Pseudomonadati</taxon>
        <taxon>Bacteroidota</taxon>
        <taxon>Flavobacteriia</taxon>
        <taxon>Flavobacteriales</taxon>
        <taxon>Flavobacteriaceae</taxon>
        <taxon>Aquimarina</taxon>
    </lineage>
</organism>
<accession>A0ABW5NB33</accession>
<dbReference type="EMBL" id="JBHULX010000039">
    <property type="protein sequence ID" value="MFD2592805.1"/>
    <property type="molecule type" value="Genomic_DNA"/>
</dbReference>
<proteinExistence type="predicted"/>
<gene>
    <name evidence="1" type="ORF">ACFSTE_18350</name>
</gene>
<evidence type="ECO:0000313" key="2">
    <source>
        <dbReference type="Proteomes" id="UP001597459"/>
    </source>
</evidence>
<dbReference type="InterPro" id="IPR014710">
    <property type="entry name" value="RmlC-like_jellyroll"/>
</dbReference>
<dbReference type="InterPro" id="IPR018490">
    <property type="entry name" value="cNMP-bd_dom_sf"/>
</dbReference>
<sequence>MNTIIHSNKTAYPVSSSSIELLTSKMTKLELPKKHLLIEGGTLDKNYYFIEKGLTRSFIILDGEETTTWFSKEGELAFSMLSCYENRPGFEYVDLLEDSIIYAIPVQELNELYHTNIEIANWSRVIHQKAFLDLELRHIALATQSAKERYDHFVAEKSDIFQRIKLGYIASFLGVTQVTLSRLRSHRTF</sequence>
<protein>
    <submittedName>
        <fullName evidence="1">Crp/Fnr family transcriptional regulator</fullName>
    </submittedName>
</protein>
<dbReference type="Gene3D" id="2.60.120.10">
    <property type="entry name" value="Jelly Rolls"/>
    <property type="match status" value="1"/>
</dbReference>